<dbReference type="Proteomes" id="UP001145072">
    <property type="component" value="Unassembled WGS sequence"/>
</dbReference>
<reference evidence="2" key="1">
    <citation type="submission" date="2022-06" db="EMBL/GenBank/DDBJ databases">
        <title>Aquibacillus sp. a new bacterium isolated from soil saline samples.</title>
        <authorList>
            <person name="Galisteo C."/>
            <person name="De La Haba R."/>
            <person name="Sanchez-Porro C."/>
            <person name="Ventosa A."/>
        </authorList>
    </citation>
    <scope>NUCLEOTIDE SEQUENCE</scope>
    <source>
        <strain evidence="2">JCM 12387</strain>
    </source>
</reference>
<dbReference type="SUPFAM" id="SSF51735">
    <property type="entry name" value="NAD(P)-binding Rossmann-fold domains"/>
    <property type="match status" value="1"/>
</dbReference>
<dbReference type="PRINTS" id="PR00081">
    <property type="entry name" value="GDHRDH"/>
</dbReference>
<sequence>MNKNCLIVGASGEIGMEIARRVASEGYRLLLHYNQNKDSLEGLYQELEPESVLDVIHGDLSNSTGIHSFLEKIHFPVQSIIFASGKSHHGLFQDTSEEKMDEMIHIHVKAPWMITKALIPDMVRNHTGHIILISSIWGDVGASCEVIYSSVKGAQNSFVKALARELGQSSISVNGVSPGFIDTKMNFSFSEMEKQEIIEQIPLNRAGKPSDVAQAVSFLLDERSSYIQGEIINVTGAW</sequence>
<dbReference type="InterPro" id="IPR002347">
    <property type="entry name" value="SDR_fam"/>
</dbReference>
<dbReference type="Pfam" id="PF13561">
    <property type="entry name" value="adh_short_C2"/>
    <property type="match status" value="1"/>
</dbReference>
<dbReference type="EMBL" id="JAMQJZ010000014">
    <property type="protein sequence ID" value="MDC3421816.1"/>
    <property type="molecule type" value="Genomic_DNA"/>
</dbReference>
<name>A0A9X3WQL0_9BACI</name>
<dbReference type="PANTHER" id="PTHR42879">
    <property type="entry name" value="3-OXOACYL-(ACYL-CARRIER-PROTEIN) REDUCTASE"/>
    <property type="match status" value="1"/>
</dbReference>
<dbReference type="PANTHER" id="PTHR42879:SF2">
    <property type="entry name" value="3-OXOACYL-[ACYL-CARRIER-PROTEIN] REDUCTASE FABG"/>
    <property type="match status" value="1"/>
</dbReference>
<organism evidence="2 3">
    <name type="scientific">Aquibacillus koreensis</name>
    <dbReference type="NCBI Taxonomy" id="279446"/>
    <lineage>
        <taxon>Bacteria</taxon>
        <taxon>Bacillati</taxon>
        <taxon>Bacillota</taxon>
        <taxon>Bacilli</taxon>
        <taxon>Bacillales</taxon>
        <taxon>Bacillaceae</taxon>
        <taxon>Aquibacillus</taxon>
    </lineage>
</organism>
<evidence type="ECO:0000256" key="1">
    <source>
        <dbReference type="ARBA" id="ARBA00006484"/>
    </source>
</evidence>
<dbReference type="RefSeq" id="WP_259866378.1">
    <property type="nucleotide sequence ID" value="NZ_JAMQJZ010000014.1"/>
</dbReference>
<dbReference type="NCBIfam" id="NF047420">
    <property type="entry name" value="EF_P_mod_YmfI"/>
    <property type="match status" value="1"/>
</dbReference>
<evidence type="ECO:0000313" key="2">
    <source>
        <dbReference type="EMBL" id="MDC3421816.1"/>
    </source>
</evidence>
<comment type="similarity">
    <text evidence="1">Belongs to the short-chain dehydrogenases/reductases (SDR) family.</text>
</comment>
<accession>A0A9X3WQL0</accession>
<evidence type="ECO:0000313" key="3">
    <source>
        <dbReference type="Proteomes" id="UP001145072"/>
    </source>
</evidence>
<comment type="caution">
    <text evidence="2">The sequence shown here is derived from an EMBL/GenBank/DDBJ whole genome shotgun (WGS) entry which is preliminary data.</text>
</comment>
<protein>
    <submittedName>
        <fullName evidence="2">SDR family oxidoreductase</fullName>
    </submittedName>
</protein>
<dbReference type="InterPro" id="IPR050259">
    <property type="entry name" value="SDR"/>
</dbReference>
<proteinExistence type="inferred from homology"/>
<dbReference type="Gene3D" id="3.40.50.720">
    <property type="entry name" value="NAD(P)-binding Rossmann-like Domain"/>
    <property type="match status" value="1"/>
</dbReference>
<dbReference type="InterPro" id="IPR036291">
    <property type="entry name" value="NAD(P)-bd_dom_sf"/>
</dbReference>
<dbReference type="CDD" id="cd05233">
    <property type="entry name" value="SDR_c"/>
    <property type="match status" value="1"/>
</dbReference>
<keyword evidence="3" id="KW-1185">Reference proteome</keyword>
<gene>
    <name evidence="2" type="ORF">NC661_15690</name>
</gene>
<dbReference type="AlphaFoldDB" id="A0A9X3WQL0"/>